<keyword evidence="5" id="KW-1185">Reference proteome</keyword>
<evidence type="ECO:0000313" key="4">
    <source>
        <dbReference type="EMBL" id="WCZ32937.1"/>
    </source>
</evidence>
<dbReference type="InterPro" id="IPR006311">
    <property type="entry name" value="TAT_signal"/>
</dbReference>
<evidence type="ECO:0000256" key="1">
    <source>
        <dbReference type="SAM" id="MobiDB-lite"/>
    </source>
</evidence>
<dbReference type="InterPro" id="IPR018946">
    <property type="entry name" value="PhoD-like_MPP"/>
</dbReference>
<dbReference type="InterPro" id="IPR052900">
    <property type="entry name" value="Phospholipid_Metab_Enz"/>
</dbReference>
<proteinExistence type="predicted"/>
<dbReference type="InterPro" id="IPR032093">
    <property type="entry name" value="PhoD_N"/>
</dbReference>
<feature type="domain" description="PhoD-like phosphatase metallophosphatase" evidence="2">
    <location>
        <begin position="184"/>
        <end position="541"/>
    </location>
</feature>
<dbReference type="CDD" id="cd07389">
    <property type="entry name" value="MPP_PhoD"/>
    <property type="match status" value="1"/>
</dbReference>
<dbReference type="Gene3D" id="3.60.21.70">
    <property type="entry name" value="PhoD-like phosphatase"/>
    <property type="match status" value="1"/>
</dbReference>
<dbReference type="RefSeq" id="WP_022863297.1">
    <property type="nucleotide sequence ID" value="NZ_ATVG01000008.1"/>
</dbReference>
<dbReference type="SUPFAM" id="SSF56300">
    <property type="entry name" value="Metallo-dependent phosphatases"/>
    <property type="match status" value="1"/>
</dbReference>
<dbReference type="PANTHER" id="PTHR43606:SF2">
    <property type="entry name" value="ALKALINE PHOSPHATASE FAMILY PROTEIN (AFU_ORTHOLOGUE AFUA_5G03860)"/>
    <property type="match status" value="1"/>
</dbReference>
<dbReference type="Gene3D" id="2.60.40.380">
    <property type="entry name" value="Purple acid phosphatase-like, N-terminal"/>
    <property type="match status" value="1"/>
</dbReference>
<name>A0ABY7UAQ7_9CORY</name>
<feature type="compositionally biased region" description="Low complexity" evidence="1">
    <location>
        <begin position="26"/>
        <end position="37"/>
    </location>
</feature>
<keyword evidence="4" id="KW-0378">Hydrolase</keyword>
<feature type="region of interest" description="Disordered" evidence="1">
    <location>
        <begin position="1"/>
        <end position="64"/>
    </location>
</feature>
<evidence type="ECO:0000259" key="3">
    <source>
        <dbReference type="Pfam" id="PF16655"/>
    </source>
</evidence>
<sequence>MRETESNSSHSISTHQISRRRMLQNSAAAGVAVSTAAFSPGSALAQSVNLSSSSEVKPEEPPQGELPFLHGVASGDPLANSVILWTRITPDDSAMPGSGNGEPTEVTWEIATDEGFGDIVKQGAVTTTPDSDHTIHVDPQGLEPQTVYFYRFTVADGPHEGKTSPVGRTKTAPAPGAAVEQMTMAVASCANWESGFFTAYGDMARRGRADEFDIAVFLGDYIYEYAAGDYSGNGPVRDHHPANEIVSLADYRTRYGRYRTDRDLQDAHAALPWVVVWDDHETANDSWRGGAENHQPDKEGDWLDRRNAAMQAYFEWLPVRATSPSEEGHIYRSFTFGDLVELTMMDLRTYRDEQVTWNPAKFAEEDRSLLGSEQYNWLVDKVETSNAAWNVLGNSVMFSPMNLITLEENPQTESISSALSTNVTGIPLNGDQWDGYSAERKRLLTALADAGKTPLFITGDIHTEWAHTVKHEGKEIGAELVCASITAPNINEQLKLPENNAVSALGQQVLLGGNPHTRHVNLDYHGYSYVRLTPNAAEMHWLRVDNILAPGTPVREAVVLTWEKGRGYTS</sequence>
<dbReference type="PROSITE" id="PS51318">
    <property type="entry name" value="TAT"/>
    <property type="match status" value="1"/>
</dbReference>
<dbReference type="GO" id="GO:0004630">
    <property type="term" value="F:phospholipase D activity"/>
    <property type="evidence" value="ECO:0007669"/>
    <property type="project" value="UniProtKB-EC"/>
</dbReference>
<organism evidence="4 5">
    <name type="scientific">Corynebacterium massiliense DSM 45435</name>
    <dbReference type="NCBI Taxonomy" id="1121364"/>
    <lineage>
        <taxon>Bacteria</taxon>
        <taxon>Bacillati</taxon>
        <taxon>Actinomycetota</taxon>
        <taxon>Actinomycetes</taxon>
        <taxon>Mycobacteriales</taxon>
        <taxon>Corynebacteriaceae</taxon>
        <taxon>Corynebacterium</taxon>
    </lineage>
</organism>
<dbReference type="Pfam" id="PF09423">
    <property type="entry name" value="PhoD"/>
    <property type="match status" value="1"/>
</dbReference>
<evidence type="ECO:0000259" key="2">
    <source>
        <dbReference type="Pfam" id="PF09423"/>
    </source>
</evidence>
<dbReference type="InterPro" id="IPR038607">
    <property type="entry name" value="PhoD-like_sf"/>
</dbReference>
<reference evidence="4 5" key="1">
    <citation type="submission" date="2020-10" db="EMBL/GenBank/DDBJ databases">
        <title>Complete genome sequence of Corynebacterium massiliense DSM 45435, type strain of Corynebacterium massiliense.</title>
        <authorList>
            <person name="Busche T."/>
            <person name="Kalinowski J."/>
            <person name="Ruckert C."/>
        </authorList>
    </citation>
    <scope>NUCLEOTIDE SEQUENCE [LARGE SCALE GENOMIC DNA]</scope>
    <source>
        <strain evidence="4 5">DSM 45435</strain>
    </source>
</reference>
<dbReference type="PANTHER" id="PTHR43606">
    <property type="entry name" value="PHOSPHATASE, PUTATIVE (AFU_ORTHOLOGUE AFUA_6G08710)-RELATED"/>
    <property type="match status" value="1"/>
</dbReference>
<dbReference type="Pfam" id="PF16655">
    <property type="entry name" value="PhoD_N"/>
    <property type="match status" value="1"/>
</dbReference>
<dbReference type="EMBL" id="CP063189">
    <property type="protein sequence ID" value="WCZ32937.1"/>
    <property type="molecule type" value="Genomic_DNA"/>
</dbReference>
<evidence type="ECO:0000313" key="5">
    <source>
        <dbReference type="Proteomes" id="UP001220064"/>
    </source>
</evidence>
<accession>A0ABY7UAQ7</accession>
<dbReference type="EC" id="3.1.4.4" evidence="4"/>
<feature type="domain" description="Phospholipase D N-terminal" evidence="3">
    <location>
        <begin position="70"/>
        <end position="171"/>
    </location>
</feature>
<feature type="compositionally biased region" description="Polar residues" evidence="1">
    <location>
        <begin position="1"/>
        <end position="16"/>
    </location>
</feature>
<dbReference type="InterPro" id="IPR029052">
    <property type="entry name" value="Metallo-depent_PP-like"/>
</dbReference>
<protein>
    <submittedName>
        <fullName evidence="4">Phospholipase D</fullName>
        <ecNumber evidence="4">3.1.4.4</ecNumber>
    </submittedName>
</protein>
<dbReference type="Proteomes" id="UP001220064">
    <property type="component" value="Chromosome"/>
</dbReference>
<gene>
    <name evidence="4" type="primary">pld</name>
    <name evidence="4" type="ORF">CMASS_07530</name>
</gene>